<dbReference type="PROSITE" id="PS51061">
    <property type="entry name" value="R3H"/>
    <property type="match status" value="1"/>
</dbReference>
<evidence type="ECO:0000256" key="1">
    <source>
        <dbReference type="ARBA" id="ARBA00004370"/>
    </source>
</evidence>
<dbReference type="Gene3D" id="3.30.1370.50">
    <property type="entry name" value="R3H-like domain"/>
    <property type="match status" value="1"/>
</dbReference>
<dbReference type="SUPFAM" id="SSF54928">
    <property type="entry name" value="RNA-binding domain, RBD"/>
    <property type="match status" value="1"/>
</dbReference>
<dbReference type="AlphaFoldDB" id="A0AAD9CFL8"/>
<protein>
    <submittedName>
        <fullName evidence="5">Golgin subfamily A member 7</fullName>
    </submittedName>
</protein>
<evidence type="ECO:0000259" key="4">
    <source>
        <dbReference type="PROSITE" id="PS51061"/>
    </source>
</evidence>
<sequence length="658" mass="74379">MAETHSLQDLQQPTASSKVFVQRDYGSGTISKFHTKFPSELEPRIDKQQFEETIQTLNNLYAEAEKLGGKSYLEGCLACITAYTIFLCMETHYEKVLKKIARYIKDQNEKIYAPRGLLLTDPIERGLRVIKAHLKDMVTVSIQHVHNDYSIYENVCISPEKLCHVIEIYDFPALFKTDDLLDAFAEYRCEQRFKILNFSTDVSQLKPQTIGPAASVLTCFPVCCCDGGMKIEWVDDTHALRVFSSETAALHALSICHPTLKTRAMTEASKKAKGKATRRAGSFLLSTLAFPCFDGLFLPKQENEFLHYVKEDLETYVQKSNHKSVLLFPPLPSRLRYLIHRTVEDLPELSTFSVGDSWCRQVMVCHLELREEDQELEGNNSFCEEPLRSREETDGNAKPKSSVPSRSRGPKRPDKPLYMPRAARERLSLRNLPGPSGEQGSPGPVSTAINHSADCSAHCPQEEEQQLVLTLHEAEAEDWEQTVSCFRDITLENEKGSEDVCADDLTEEIKAHLKDMVTVSIQHVHNDYSIYENVCISPEKLCHVIEIYDFPALFKTDDLLDAFAEYSDGGMKIEWVDDTHALGVFSSETAALHALSICHPTLKTRAMTEASKKAKGKATRRAEFIQPVKERPRTDCAVARRMVTRALGLQARGRAKRY</sequence>
<evidence type="ECO:0000256" key="2">
    <source>
        <dbReference type="ARBA" id="ARBA00023136"/>
    </source>
</evidence>
<dbReference type="GO" id="GO:0003676">
    <property type="term" value="F:nucleic acid binding"/>
    <property type="evidence" value="ECO:0007669"/>
    <property type="project" value="UniProtKB-UniRule"/>
</dbReference>
<dbReference type="EMBL" id="JASDAP010000006">
    <property type="protein sequence ID" value="KAK1900853.1"/>
    <property type="molecule type" value="Genomic_DNA"/>
</dbReference>
<evidence type="ECO:0000313" key="5">
    <source>
        <dbReference type="EMBL" id="KAK1900853.1"/>
    </source>
</evidence>
<dbReference type="InterPro" id="IPR035979">
    <property type="entry name" value="RBD_domain_sf"/>
</dbReference>
<dbReference type="Pfam" id="PF01424">
    <property type="entry name" value="R3H"/>
    <property type="match status" value="1"/>
</dbReference>
<dbReference type="PANTHER" id="PTHR21678:SF6">
    <property type="entry name" value="R3H AND COILED-COIL DOMAIN-CONTAINING PROTEIN 1"/>
    <property type="match status" value="1"/>
</dbReference>
<dbReference type="GO" id="GO:0016020">
    <property type="term" value="C:membrane"/>
    <property type="evidence" value="ECO:0007669"/>
    <property type="project" value="UniProtKB-SubCell"/>
</dbReference>
<feature type="compositionally biased region" description="Low complexity" evidence="3">
    <location>
        <begin position="433"/>
        <end position="446"/>
    </location>
</feature>
<dbReference type="InterPro" id="IPR019383">
    <property type="entry name" value="Golgin_A_7/ERF4"/>
</dbReference>
<dbReference type="Gene3D" id="3.30.70.330">
    <property type="match status" value="1"/>
</dbReference>
<dbReference type="SMART" id="SM00393">
    <property type="entry name" value="R3H"/>
    <property type="match status" value="1"/>
</dbReference>
<feature type="region of interest" description="Disordered" evidence="3">
    <location>
        <begin position="430"/>
        <end position="449"/>
    </location>
</feature>
<keyword evidence="6" id="KW-1185">Reference proteome</keyword>
<feature type="domain" description="R3H" evidence="4">
    <location>
        <begin position="303"/>
        <end position="368"/>
    </location>
</feature>
<feature type="compositionally biased region" description="Basic and acidic residues" evidence="3">
    <location>
        <begin position="386"/>
        <end position="397"/>
    </location>
</feature>
<gene>
    <name evidence="5" type="ORF">KUDE01_003827</name>
</gene>
<name>A0AAD9CFL8_DISEL</name>
<dbReference type="PANTHER" id="PTHR21678">
    <property type="entry name" value="GROWTH INHIBITION AND DIFFERENTIATION RELATED PROTEIN 88"/>
    <property type="match status" value="1"/>
</dbReference>
<evidence type="ECO:0000256" key="3">
    <source>
        <dbReference type="SAM" id="MobiDB-lite"/>
    </source>
</evidence>
<evidence type="ECO:0000313" key="6">
    <source>
        <dbReference type="Proteomes" id="UP001228049"/>
    </source>
</evidence>
<keyword evidence="2" id="KW-0472">Membrane</keyword>
<dbReference type="Pfam" id="PF10256">
    <property type="entry name" value="Erf4"/>
    <property type="match status" value="1"/>
</dbReference>
<accession>A0AAD9CFL8</accession>
<proteinExistence type="predicted"/>
<reference evidence="5" key="1">
    <citation type="submission" date="2023-04" db="EMBL/GenBank/DDBJ databases">
        <title>Chromosome-level genome of Chaenocephalus aceratus.</title>
        <authorList>
            <person name="Park H."/>
        </authorList>
    </citation>
    <scope>NUCLEOTIDE SEQUENCE</scope>
    <source>
        <strain evidence="5">DE</strain>
        <tissue evidence="5">Muscle</tissue>
    </source>
</reference>
<dbReference type="InterPro" id="IPR001374">
    <property type="entry name" value="R3H_dom"/>
</dbReference>
<dbReference type="InterPro" id="IPR036867">
    <property type="entry name" value="R3H_dom_sf"/>
</dbReference>
<dbReference type="Proteomes" id="UP001228049">
    <property type="component" value="Unassembled WGS sequence"/>
</dbReference>
<comment type="subcellular location">
    <subcellularLocation>
        <location evidence="1">Membrane</location>
    </subcellularLocation>
</comment>
<organism evidence="5 6">
    <name type="scientific">Dissostichus eleginoides</name>
    <name type="common">Patagonian toothfish</name>
    <name type="synonym">Dissostichus amissus</name>
    <dbReference type="NCBI Taxonomy" id="100907"/>
    <lineage>
        <taxon>Eukaryota</taxon>
        <taxon>Metazoa</taxon>
        <taxon>Chordata</taxon>
        <taxon>Craniata</taxon>
        <taxon>Vertebrata</taxon>
        <taxon>Euteleostomi</taxon>
        <taxon>Actinopterygii</taxon>
        <taxon>Neopterygii</taxon>
        <taxon>Teleostei</taxon>
        <taxon>Neoteleostei</taxon>
        <taxon>Acanthomorphata</taxon>
        <taxon>Eupercaria</taxon>
        <taxon>Perciformes</taxon>
        <taxon>Notothenioidei</taxon>
        <taxon>Nototheniidae</taxon>
        <taxon>Dissostichus</taxon>
    </lineage>
</organism>
<dbReference type="SUPFAM" id="SSF82708">
    <property type="entry name" value="R3H domain"/>
    <property type="match status" value="1"/>
</dbReference>
<dbReference type="InterPro" id="IPR039884">
    <property type="entry name" value="R3HC1/R3HCL"/>
</dbReference>
<comment type="caution">
    <text evidence="5">The sequence shown here is derived from an EMBL/GenBank/DDBJ whole genome shotgun (WGS) entry which is preliminary data.</text>
</comment>
<dbReference type="InterPro" id="IPR012677">
    <property type="entry name" value="Nucleotide-bd_a/b_plait_sf"/>
</dbReference>
<feature type="region of interest" description="Disordered" evidence="3">
    <location>
        <begin position="386"/>
        <end position="420"/>
    </location>
</feature>